<dbReference type="HAMAP" id="MF_00167">
    <property type="entry name" value="CsrA"/>
    <property type="match status" value="1"/>
</dbReference>
<dbReference type="PANTHER" id="PTHR34984">
    <property type="entry name" value="CARBON STORAGE REGULATOR"/>
    <property type="match status" value="1"/>
</dbReference>
<accession>A0A927C932</accession>
<evidence type="ECO:0000256" key="5">
    <source>
        <dbReference type="HAMAP-Rule" id="MF_00167"/>
    </source>
</evidence>
<comment type="caution">
    <text evidence="6">The sequence shown here is derived from an EMBL/GenBank/DDBJ whole genome shotgun (WGS) entry which is preliminary data.</text>
</comment>
<dbReference type="GO" id="GO:0048027">
    <property type="term" value="F:mRNA 5'-UTR binding"/>
    <property type="evidence" value="ECO:0007669"/>
    <property type="project" value="UniProtKB-UniRule"/>
</dbReference>
<comment type="subunit">
    <text evidence="5">Homodimer; the beta-strands of each monomer intercalate to form a hydrophobic core, while the alpha-helices form wings that extend away from the core.</text>
</comment>
<keyword evidence="2 5" id="KW-0678">Repressor</keyword>
<evidence type="ECO:0000313" key="7">
    <source>
        <dbReference type="Proteomes" id="UP000639396"/>
    </source>
</evidence>
<comment type="similarity">
    <text evidence="5">Belongs to the CsrA/RsmA family.</text>
</comment>
<protein>
    <recommendedName>
        <fullName evidence="5">Translational regulator CsrA</fullName>
    </recommendedName>
</protein>
<evidence type="ECO:0000256" key="2">
    <source>
        <dbReference type="ARBA" id="ARBA00022491"/>
    </source>
</evidence>
<dbReference type="FunFam" id="2.60.40.4380:FF:000002">
    <property type="entry name" value="Translational regulator CsrA"/>
    <property type="match status" value="1"/>
</dbReference>
<sequence length="83" mass="9306">MLVLTRKKGESIMIGDTIEVVVLGSEGDAVKIGIKAPQQVQIYRSEIYEMIQVSNREATQSVGLVDKLSQWMKKPEKNGENDR</sequence>
<dbReference type="InterPro" id="IPR036107">
    <property type="entry name" value="CsrA_sf"/>
</dbReference>
<dbReference type="RefSeq" id="WP_190929267.1">
    <property type="nucleotide sequence ID" value="NZ_JACXJA010000021.1"/>
</dbReference>
<dbReference type="GO" id="GO:1902208">
    <property type="term" value="P:regulation of bacterial-type flagellum assembly"/>
    <property type="evidence" value="ECO:0007669"/>
    <property type="project" value="UniProtKB-UniRule"/>
</dbReference>
<keyword evidence="3 5" id="KW-0810">Translation regulation</keyword>
<name>A0A927C932_9BACL</name>
<dbReference type="Proteomes" id="UP000639396">
    <property type="component" value="Unassembled WGS sequence"/>
</dbReference>
<dbReference type="Pfam" id="PF02599">
    <property type="entry name" value="CsrA"/>
    <property type="match status" value="1"/>
</dbReference>
<keyword evidence="5" id="KW-1005">Bacterial flagellum biogenesis</keyword>
<dbReference type="GO" id="GO:0045947">
    <property type="term" value="P:negative regulation of translational initiation"/>
    <property type="evidence" value="ECO:0007669"/>
    <property type="project" value="UniProtKB-UniRule"/>
</dbReference>
<dbReference type="NCBIfam" id="NF002469">
    <property type="entry name" value="PRK01712.1"/>
    <property type="match status" value="1"/>
</dbReference>
<evidence type="ECO:0000256" key="3">
    <source>
        <dbReference type="ARBA" id="ARBA00022845"/>
    </source>
</evidence>
<keyword evidence="4 5" id="KW-0694">RNA-binding</keyword>
<comment type="function">
    <text evidence="5">A translational regulator that binds mRNA to regulate translation initiation and/or mRNA stability. Usually binds in the 5'-UTR at or near the Shine-Dalgarno sequence preventing ribosome-binding, thus repressing translation. Its main target seems to be the major flagellin gene, while its function is anatagonized by FliW.</text>
</comment>
<reference evidence="6" key="1">
    <citation type="submission" date="2020-09" db="EMBL/GenBank/DDBJ databases">
        <title>A novel bacterium of genus Paenibacillus, isolated from South China Sea.</title>
        <authorList>
            <person name="Huang H."/>
            <person name="Mo K."/>
            <person name="Hu Y."/>
        </authorList>
    </citation>
    <scope>NUCLEOTIDE SEQUENCE</scope>
    <source>
        <strain evidence="6">IB182363</strain>
    </source>
</reference>
<dbReference type="Gene3D" id="2.60.40.4380">
    <property type="entry name" value="Translational regulator CsrA"/>
    <property type="match status" value="1"/>
</dbReference>
<dbReference type="NCBIfam" id="TIGR00202">
    <property type="entry name" value="csrA"/>
    <property type="match status" value="1"/>
</dbReference>
<gene>
    <name evidence="5 6" type="primary">csrA</name>
    <name evidence="6" type="ORF">IDH45_16720</name>
</gene>
<dbReference type="GO" id="GO:0006402">
    <property type="term" value="P:mRNA catabolic process"/>
    <property type="evidence" value="ECO:0007669"/>
    <property type="project" value="InterPro"/>
</dbReference>
<dbReference type="PANTHER" id="PTHR34984:SF1">
    <property type="entry name" value="CARBON STORAGE REGULATOR"/>
    <property type="match status" value="1"/>
</dbReference>
<dbReference type="AlphaFoldDB" id="A0A927C932"/>
<evidence type="ECO:0000313" key="6">
    <source>
        <dbReference type="EMBL" id="MBD2863638.1"/>
    </source>
</evidence>
<evidence type="ECO:0000256" key="4">
    <source>
        <dbReference type="ARBA" id="ARBA00022884"/>
    </source>
</evidence>
<organism evidence="6 7">
    <name type="scientific">Paenibacillus oceani</name>
    <dbReference type="NCBI Taxonomy" id="2772510"/>
    <lineage>
        <taxon>Bacteria</taxon>
        <taxon>Bacillati</taxon>
        <taxon>Bacillota</taxon>
        <taxon>Bacilli</taxon>
        <taxon>Bacillales</taxon>
        <taxon>Paenibacillaceae</taxon>
        <taxon>Paenibacillus</taxon>
    </lineage>
</organism>
<evidence type="ECO:0000256" key="1">
    <source>
        <dbReference type="ARBA" id="ARBA00022490"/>
    </source>
</evidence>
<dbReference type="InterPro" id="IPR003751">
    <property type="entry name" value="CsrA"/>
</dbReference>
<comment type="subcellular location">
    <subcellularLocation>
        <location evidence="5">Cytoplasm</location>
    </subcellularLocation>
</comment>
<dbReference type="EMBL" id="JACXJA010000021">
    <property type="protein sequence ID" value="MBD2863638.1"/>
    <property type="molecule type" value="Genomic_DNA"/>
</dbReference>
<dbReference type="GO" id="GO:0005829">
    <property type="term" value="C:cytosol"/>
    <property type="evidence" value="ECO:0007669"/>
    <property type="project" value="TreeGrafter"/>
</dbReference>
<dbReference type="SUPFAM" id="SSF117130">
    <property type="entry name" value="CsrA-like"/>
    <property type="match status" value="1"/>
</dbReference>
<dbReference type="GO" id="GO:0044781">
    <property type="term" value="P:bacterial-type flagellum organization"/>
    <property type="evidence" value="ECO:0007669"/>
    <property type="project" value="UniProtKB-KW"/>
</dbReference>
<keyword evidence="1 5" id="KW-0963">Cytoplasm</keyword>
<proteinExistence type="inferred from homology"/>
<keyword evidence="7" id="KW-1185">Reference proteome</keyword>
<dbReference type="GO" id="GO:0006109">
    <property type="term" value="P:regulation of carbohydrate metabolic process"/>
    <property type="evidence" value="ECO:0007669"/>
    <property type="project" value="InterPro"/>
</dbReference>